<evidence type="ECO:0000259" key="1">
    <source>
        <dbReference type="SMART" id="SM01008"/>
    </source>
</evidence>
<dbReference type="SUPFAM" id="SSF56003">
    <property type="entry name" value="Molybdenum cofactor-binding domain"/>
    <property type="match status" value="1"/>
</dbReference>
<dbReference type="InterPro" id="IPR046867">
    <property type="entry name" value="AldOxase/xan_DH_MoCoBD2"/>
</dbReference>
<dbReference type="Proteomes" id="UP000242972">
    <property type="component" value="Unassembled WGS sequence"/>
</dbReference>
<dbReference type="Pfam" id="PF01315">
    <property type="entry name" value="Ald_Xan_dh_C"/>
    <property type="match status" value="1"/>
</dbReference>
<dbReference type="GO" id="GO:0016491">
    <property type="term" value="F:oxidoreductase activity"/>
    <property type="evidence" value="ECO:0007669"/>
    <property type="project" value="InterPro"/>
</dbReference>
<dbReference type="InterPro" id="IPR036856">
    <property type="entry name" value="Ald_Oxase/Xan_DH_a/b_sf"/>
</dbReference>
<evidence type="ECO:0000313" key="2">
    <source>
        <dbReference type="EMBL" id="PSR30929.1"/>
    </source>
</evidence>
<dbReference type="GO" id="GO:0005506">
    <property type="term" value="F:iron ion binding"/>
    <property type="evidence" value="ECO:0007669"/>
    <property type="project" value="InterPro"/>
</dbReference>
<dbReference type="SMART" id="SM01008">
    <property type="entry name" value="Ald_Xan_dh_C"/>
    <property type="match status" value="1"/>
</dbReference>
<name>A0A2T2X8X1_9FIRM</name>
<dbReference type="AlphaFoldDB" id="A0A2T2X8X1"/>
<dbReference type="Gene3D" id="3.30.365.10">
    <property type="entry name" value="Aldehyde oxidase/xanthine dehydrogenase, molybdopterin binding domain"/>
    <property type="match status" value="4"/>
</dbReference>
<feature type="domain" description="Aldehyde oxidase/xanthine dehydrogenase a/b hammerhead" evidence="1">
    <location>
        <begin position="20"/>
        <end position="136"/>
    </location>
</feature>
<sequence length="750" mass="80228">MVSNALGISQRRGDAAGKVTGAARYPGDLMPQDMLHAKIVFSGRPHARMVSIDTSAAKAAPGVALVLTAADVPVNEYGLEVFDQPVLVGLGSNGRSRVPADISRWEADQVAIVVAESIEQAEAASALLAIEWEDLPVVGDLDEALAGDILVRPDLNASNNVCCSYRLRKGDISEGWAAADVEVSATYEVPLQEHAYLQPEAALGYIDDEGRVTIEIAGQWTTEDQAQIAHALDLPLDRVRVIYPAIGGAFGGREDMSMQIVLALAVARLAEQGISRPIRVQWSREESIIGHHKRHRGRIHARWGATKDGRVVVAEADCVLDAGPYYYTSKTVLGHLHITVSGPYDIPNIRVNSDAVFTNVVPGGAFRGFGAPQGLFVAETQINKLAALLGMDPVEIRRINCLKEGSIGPTGTVMPLGVSLPTVIDRCAEESHWLDPLDSIRAFSPFASLPPDPGSVRRGRGFACALKNVGFSLGFPERCEARIILYGQDDVERVELFSGAADVGQGSDTALRQMTAEAVGVPIECVEATFADTATGGDSGSSSASRMTFMAGNAILGACQEAQDRWAKGDRPASGWFRYVPPPTDALNAIDSHGTPYFAYGYGAESVDLSVDIDTGHIVVHEVVCAVDVGRAVNPAMIIGQIEGGIVQGHGYAITENLQVREGRIVNPRFSTYLIPGILDVPERVRSVIVEEADPRGPWGVRGMAEVPLIPYAPALVAALYDATGVWFDQIPLTPDRVRAHLRAHGVKKV</sequence>
<dbReference type="InterPro" id="IPR008274">
    <property type="entry name" value="AldOxase/xan_DH_MoCoBD1"/>
</dbReference>
<dbReference type="InterPro" id="IPR000674">
    <property type="entry name" value="Ald_Oxase/Xan_DH_a/b"/>
</dbReference>
<protein>
    <submittedName>
        <fullName evidence="2">Aldehyde oxidase</fullName>
    </submittedName>
</protein>
<dbReference type="Pfam" id="PF20256">
    <property type="entry name" value="MoCoBD_2"/>
    <property type="match status" value="2"/>
</dbReference>
<dbReference type="SUPFAM" id="SSF54665">
    <property type="entry name" value="CO dehydrogenase molybdoprotein N-domain-like"/>
    <property type="match status" value="1"/>
</dbReference>
<organism evidence="2 3">
    <name type="scientific">Sulfobacillus benefaciens</name>
    <dbReference type="NCBI Taxonomy" id="453960"/>
    <lineage>
        <taxon>Bacteria</taxon>
        <taxon>Bacillati</taxon>
        <taxon>Bacillota</taxon>
        <taxon>Clostridia</taxon>
        <taxon>Eubacteriales</taxon>
        <taxon>Clostridiales Family XVII. Incertae Sedis</taxon>
        <taxon>Sulfobacillus</taxon>
    </lineage>
</organism>
<accession>A0A2T2X8X1</accession>
<dbReference type="InterPro" id="IPR037165">
    <property type="entry name" value="AldOxase/xan_DH_Mopterin-bd_sf"/>
</dbReference>
<evidence type="ECO:0000313" key="3">
    <source>
        <dbReference type="Proteomes" id="UP000242972"/>
    </source>
</evidence>
<dbReference type="PANTHER" id="PTHR11908">
    <property type="entry name" value="XANTHINE DEHYDROGENASE"/>
    <property type="match status" value="1"/>
</dbReference>
<gene>
    <name evidence="2" type="ORF">C7B46_17445</name>
</gene>
<dbReference type="InterPro" id="IPR016208">
    <property type="entry name" value="Ald_Oxase/xanthine_DH-like"/>
</dbReference>
<proteinExistence type="predicted"/>
<dbReference type="Pfam" id="PF02738">
    <property type="entry name" value="MoCoBD_1"/>
    <property type="match status" value="1"/>
</dbReference>
<dbReference type="Gene3D" id="3.90.1170.50">
    <property type="entry name" value="Aldehyde oxidase/xanthine dehydrogenase, a/b hammerhead"/>
    <property type="match status" value="1"/>
</dbReference>
<reference evidence="2 3" key="1">
    <citation type="journal article" date="2014" name="BMC Genomics">
        <title>Comparison of environmental and isolate Sulfobacillus genomes reveals diverse carbon, sulfur, nitrogen, and hydrogen metabolisms.</title>
        <authorList>
            <person name="Justice N.B."/>
            <person name="Norman A."/>
            <person name="Brown C.T."/>
            <person name="Singh A."/>
            <person name="Thomas B.C."/>
            <person name="Banfield J.F."/>
        </authorList>
    </citation>
    <scope>NUCLEOTIDE SEQUENCE [LARGE SCALE GENOMIC DNA]</scope>
    <source>
        <strain evidence="2">AMDSBA4</strain>
    </source>
</reference>
<dbReference type="EMBL" id="PXYW01000072">
    <property type="protein sequence ID" value="PSR30929.1"/>
    <property type="molecule type" value="Genomic_DNA"/>
</dbReference>
<dbReference type="PANTHER" id="PTHR11908:SF157">
    <property type="entry name" value="XANTHINE DEHYDROGENASE SUBUNIT D-RELATED"/>
    <property type="match status" value="1"/>
</dbReference>
<comment type="caution">
    <text evidence="2">The sequence shown here is derived from an EMBL/GenBank/DDBJ whole genome shotgun (WGS) entry which is preliminary data.</text>
</comment>